<dbReference type="CDD" id="cd13671">
    <property type="entry name" value="PBP2_TRAP_SBP_like_3"/>
    <property type="match status" value="1"/>
</dbReference>
<dbReference type="GO" id="GO:0030246">
    <property type="term" value="F:carbohydrate binding"/>
    <property type="evidence" value="ECO:0007669"/>
    <property type="project" value="TreeGrafter"/>
</dbReference>
<protein>
    <submittedName>
        <fullName evidence="3">TRAP transporter substrate-binding protein</fullName>
    </submittedName>
</protein>
<dbReference type="SUPFAM" id="SSF53850">
    <property type="entry name" value="Periplasmic binding protein-like II"/>
    <property type="match status" value="1"/>
</dbReference>
<reference evidence="5" key="3">
    <citation type="journal article" date="2011" name="Environ. Microbiol.">
        <title>A blueprint of ectoine metabolism from the genome of the industrial producer Halomonas elongata DSM 2581(T).</title>
        <authorList>
            <person name="Schwibbert K."/>
            <person name="Marin-Sanguino A."/>
            <person name="Bagyan I."/>
            <person name="Heidrich G."/>
            <person name="Lentzen G."/>
            <person name="Seitz H."/>
            <person name="Rampp M."/>
            <person name="Schuster S.C."/>
            <person name="Klenk H.P."/>
            <person name="Pfeiffer F."/>
            <person name="Oesterhelt D."/>
            <person name="Kunte H.J."/>
        </authorList>
    </citation>
    <scope>NUCLEOTIDE SEQUENCE [LARGE SCALE GENOMIC DNA]</scope>
    <source>
        <strain evidence="5">ATCC 33173 / DSM 2581 / NBRC 15536 / NCIMB 2198 / 1H9</strain>
    </source>
</reference>
<dbReference type="NCBIfam" id="NF037995">
    <property type="entry name" value="TRAP_S1"/>
    <property type="match status" value="1"/>
</dbReference>
<dbReference type="Proteomes" id="UP000008707">
    <property type="component" value="Chromosome"/>
</dbReference>
<keyword evidence="1 2" id="KW-0732">Signal</keyword>
<proteinExistence type="predicted"/>
<dbReference type="EMBL" id="FN869568">
    <property type="protein sequence ID" value="SJK83832.1"/>
    <property type="molecule type" value="Genomic_DNA"/>
</dbReference>
<dbReference type="KEGG" id="hel:HELO_2964A"/>
<sequence length="334" mass="36936">MTKPAHTKAFLAATLTALSLGASAVHAENKVNIKLAYAQNSQPVKDALAKFGSLVEEKSGGSISVTYFPDSQLGGESELVELLQTGAIDMTKVSGGLMGSFSPLYSVFSMPYLFDGEKHFHDVMSNPDIMNDVYQSTKDQGFVGVGWYDSGQRNFYTTDEPIHEVSDLEGKKIRVMQSEKAINTMKLLGASPVVMSQEEVYTALQQGILDGAENNEFALTAARHGEVVNYYTLDGHTRIPDIILFNSNTLSSLTDPQREAVMSAIDESIQFQLEQWSQSVEEARKSIKDDFNVEINEVDISPFQDAVQPMYDNLKSHPEQYSLYQKIKNTSSNQ</sequence>
<gene>
    <name evidence="3" type="ORF">HELO_2964A</name>
    <name evidence="4" type="ORF">SR933_09080</name>
</gene>
<feature type="chain" id="PRO_5010269098" evidence="2">
    <location>
        <begin position="28"/>
        <end position="334"/>
    </location>
</feature>
<evidence type="ECO:0000313" key="4">
    <source>
        <dbReference type="EMBL" id="WPU49035.1"/>
    </source>
</evidence>
<dbReference type="GO" id="GO:0055085">
    <property type="term" value="P:transmembrane transport"/>
    <property type="evidence" value="ECO:0007669"/>
    <property type="project" value="InterPro"/>
</dbReference>
<dbReference type="PANTHER" id="PTHR33376:SF2">
    <property type="entry name" value="DICARBOXYLATE-BINDING PERIPLASMIC PROTEIN"/>
    <property type="match status" value="1"/>
</dbReference>
<organism evidence="3 5">
    <name type="scientific">Halomonas elongata (strain ATCC 33173 / DSM 2581 / NBRC 15536 / NCIMB 2198 / 1H9)</name>
    <dbReference type="NCBI Taxonomy" id="768066"/>
    <lineage>
        <taxon>Bacteria</taxon>
        <taxon>Pseudomonadati</taxon>
        <taxon>Pseudomonadota</taxon>
        <taxon>Gammaproteobacteria</taxon>
        <taxon>Oceanospirillales</taxon>
        <taxon>Halomonadaceae</taxon>
        <taxon>Halomonas</taxon>
    </lineage>
</organism>
<dbReference type="EMBL" id="CP139472">
    <property type="protein sequence ID" value="WPU49035.1"/>
    <property type="molecule type" value="Genomic_DNA"/>
</dbReference>
<evidence type="ECO:0000256" key="2">
    <source>
        <dbReference type="SAM" id="SignalP"/>
    </source>
</evidence>
<dbReference type="InterPro" id="IPR038404">
    <property type="entry name" value="TRAP_DctP_sf"/>
</dbReference>
<dbReference type="InterPro" id="IPR004682">
    <property type="entry name" value="TRAP_DctP"/>
</dbReference>
<evidence type="ECO:0000313" key="3">
    <source>
        <dbReference type="EMBL" id="SJK83832.1"/>
    </source>
</evidence>
<dbReference type="Gene3D" id="3.40.190.170">
    <property type="entry name" value="Bacterial extracellular solute-binding protein, family 7"/>
    <property type="match status" value="1"/>
</dbReference>
<dbReference type="OrthoDB" id="8690069at2"/>
<dbReference type="NCBIfam" id="TIGR00787">
    <property type="entry name" value="dctP"/>
    <property type="match status" value="1"/>
</dbReference>
<dbReference type="InterPro" id="IPR018389">
    <property type="entry name" value="DctP_fam"/>
</dbReference>
<dbReference type="AlphaFoldDB" id="A0A1R4A4E5"/>
<name>A0A1R4A4E5_HALED</name>
<dbReference type="GO" id="GO:0030288">
    <property type="term" value="C:outer membrane-bounded periplasmic space"/>
    <property type="evidence" value="ECO:0007669"/>
    <property type="project" value="InterPro"/>
</dbReference>
<dbReference type="PIRSF" id="PIRSF006470">
    <property type="entry name" value="DctB"/>
    <property type="match status" value="1"/>
</dbReference>
<accession>A0A1R4A4E5</accession>
<reference evidence="3" key="1">
    <citation type="journal article" date="2010" name="Environ. Microbiol.">
        <title>A blueprint of ectoine metabolism from the genome of the industrial producer Halomonas elongata DSM 2581(T).</title>
        <authorList>
            <person name="Schwibbert K."/>
            <person name="Marin-Sanguino A."/>
            <person name="Bagyan I."/>
            <person name="Heidrich G."/>
            <person name="Lentzen G."/>
            <person name="Seitz H."/>
            <person name="Rampp M."/>
            <person name="Schuster S.C."/>
            <person name="Klenk H.P."/>
            <person name="Pfeiffer F."/>
            <person name="Oesterhelt D."/>
            <person name="Kunte H.J."/>
        </authorList>
    </citation>
    <scope>NUCLEOTIDE SEQUENCE</scope>
    <source>
        <strain evidence="3">Type strain: DSM 2581</strain>
    </source>
</reference>
<dbReference type="Proteomes" id="UP001322512">
    <property type="component" value="Chromosome"/>
</dbReference>
<dbReference type="PANTHER" id="PTHR33376">
    <property type="match status" value="1"/>
</dbReference>
<dbReference type="GeneID" id="91010326"/>
<reference evidence="3" key="2">
    <citation type="submission" date="2010-05" db="EMBL/GenBank/DDBJ databases">
        <title>Revision and reannotation of the Halomonas elongata DSM 2581(T) genome.</title>
        <authorList>
            <person name="Pfeiffer F."/>
            <person name="Bagyan I."/>
            <person name="Alfaro-Espinoza G."/>
            <person name="Zamora-Lagos M.A."/>
            <person name="Habermann B."/>
            <person name="Oesterhelt D."/>
            <person name="Kunte H.J."/>
        </authorList>
    </citation>
    <scope>NUCLEOTIDE SEQUENCE</scope>
    <source>
        <strain evidence="3">Type strain: DSM 2581</strain>
    </source>
</reference>
<feature type="signal peptide" evidence="2">
    <location>
        <begin position="1"/>
        <end position="27"/>
    </location>
</feature>
<evidence type="ECO:0000313" key="6">
    <source>
        <dbReference type="Proteomes" id="UP001322512"/>
    </source>
</evidence>
<evidence type="ECO:0000256" key="1">
    <source>
        <dbReference type="ARBA" id="ARBA00022729"/>
    </source>
</evidence>
<dbReference type="Pfam" id="PF03480">
    <property type="entry name" value="DctP"/>
    <property type="match status" value="1"/>
</dbReference>
<evidence type="ECO:0000313" key="5">
    <source>
        <dbReference type="Proteomes" id="UP000008707"/>
    </source>
</evidence>
<keyword evidence="6" id="KW-1185">Reference proteome</keyword>
<reference evidence="4 6" key="4">
    <citation type="submission" date="2023-11" db="EMBL/GenBank/DDBJ databases">
        <title>MicrobeMod: A computational toolkit for identifying prokaryotic methylation and restriction-modification with nanopore sequencing.</title>
        <authorList>
            <person name="Crits-Christoph A."/>
            <person name="Kang S.C."/>
            <person name="Lee H."/>
            <person name="Ostrov N."/>
        </authorList>
    </citation>
    <scope>NUCLEOTIDE SEQUENCE [LARGE SCALE GENOMIC DNA]</scope>
    <source>
        <strain evidence="4 6">ATCC 33173</strain>
    </source>
</reference>
<dbReference type="RefSeq" id="WP_041602094.1">
    <property type="nucleotide sequence ID" value="NC_014532.2"/>
</dbReference>